<sequence length="226" mass="23679">MSAQQDKLLAAVHKRLDELQLELERLAEAGSAAPAEESDDDNTSTTTEQTTGCGSGIIPVLAVNRGADTPLTMGEQEVSLKGKIVQKAGEVIAEQAADEIAAKLSAGPITSSSGAVTYPCGFSGEISVEGNGSFTTTFWWNATDGEIADYAPTANEQTKRQADTGLQAQLAALITSGCEAPCKPTLKIIGDVSYQYGSSRTEVGKFTTDVTYTCKATQKVKLTCSQ</sequence>
<feature type="compositionally biased region" description="Low complexity" evidence="1">
    <location>
        <begin position="43"/>
        <end position="52"/>
    </location>
</feature>
<gene>
    <name evidence="2" type="ORF">MN202_09630</name>
</gene>
<evidence type="ECO:0000313" key="2">
    <source>
        <dbReference type="EMBL" id="MEH8017494.1"/>
    </source>
</evidence>
<comment type="caution">
    <text evidence="2">The sequence shown here is derived from an EMBL/GenBank/DDBJ whole genome shotgun (WGS) entry which is preliminary data.</text>
</comment>
<dbReference type="EMBL" id="JALAAR010000007">
    <property type="protein sequence ID" value="MEH8017494.1"/>
    <property type="molecule type" value="Genomic_DNA"/>
</dbReference>
<feature type="region of interest" description="Disordered" evidence="1">
    <location>
        <begin position="27"/>
        <end position="54"/>
    </location>
</feature>
<name>A0ABU8C6U0_9GAMM</name>
<reference evidence="2 3" key="1">
    <citation type="journal article" date="2023" name="Ecotoxicol. Environ. Saf.">
        <title>Mercury remediation potential of mercury-resistant strain Rheinheimera metallidurans sp. nov. isolated from a municipal waste dumping site.</title>
        <authorList>
            <person name="Yadav V."/>
            <person name="Manjhi A."/>
            <person name="Vadakedath N."/>
        </authorList>
    </citation>
    <scope>NUCLEOTIDE SEQUENCE [LARGE SCALE GENOMIC DNA]</scope>
    <source>
        <strain evidence="2 3">E-49</strain>
    </source>
</reference>
<protein>
    <submittedName>
        <fullName evidence="2">Uncharacterized protein</fullName>
    </submittedName>
</protein>
<keyword evidence="3" id="KW-1185">Reference proteome</keyword>
<evidence type="ECO:0000313" key="3">
    <source>
        <dbReference type="Proteomes" id="UP001375382"/>
    </source>
</evidence>
<dbReference type="RefSeq" id="WP_335735906.1">
    <property type="nucleotide sequence ID" value="NZ_JALAAR010000007.1"/>
</dbReference>
<proteinExistence type="predicted"/>
<dbReference type="Proteomes" id="UP001375382">
    <property type="component" value="Unassembled WGS sequence"/>
</dbReference>
<organism evidence="2 3">
    <name type="scientific">Rheinheimera muenzenbergensis</name>
    <dbReference type="NCBI Taxonomy" id="1193628"/>
    <lineage>
        <taxon>Bacteria</taxon>
        <taxon>Pseudomonadati</taxon>
        <taxon>Pseudomonadota</taxon>
        <taxon>Gammaproteobacteria</taxon>
        <taxon>Chromatiales</taxon>
        <taxon>Chromatiaceae</taxon>
        <taxon>Rheinheimera</taxon>
    </lineage>
</organism>
<accession>A0ABU8C6U0</accession>
<evidence type="ECO:0000256" key="1">
    <source>
        <dbReference type="SAM" id="MobiDB-lite"/>
    </source>
</evidence>